<evidence type="ECO:0000256" key="4">
    <source>
        <dbReference type="ARBA" id="ARBA00022553"/>
    </source>
</evidence>
<dbReference type="InterPro" id="IPR011006">
    <property type="entry name" value="CheY-like_superfamily"/>
</dbReference>
<evidence type="ECO:0000256" key="5">
    <source>
        <dbReference type="ARBA" id="ARBA00022679"/>
    </source>
</evidence>
<dbReference type="PROSITE" id="PS50851">
    <property type="entry name" value="CHEW"/>
    <property type="match status" value="1"/>
</dbReference>
<dbReference type="InterPro" id="IPR036061">
    <property type="entry name" value="CheW-like_dom_sf"/>
</dbReference>
<dbReference type="InterPro" id="IPR003594">
    <property type="entry name" value="HATPase_dom"/>
</dbReference>
<evidence type="ECO:0000259" key="14">
    <source>
        <dbReference type="PROSITE" id="PS50851"/>
    </source>
</evidence>
<dbReference type="SMART" id="SM00387">
    <property type="entry name" value="HATPase_c"/>
    <property type="match status" value="1"/>
</dbReference>
<dbReference type="Gene3D" id="3.40.50.2300">
    <property type="match status" value="1"/>
</dbReference>
<evidence type="ECO:0000256" key="8">
    <source>
        <dbReference type="ARBA" id="ARBA00035100"/>
    </source>
</evidence>
<dbReference type="KEGG" id="vgo:GJW-30_1_01719"/>
<evidence type="ECO:0000256" key="1">
    <source>
        <dbReference type="ARBA" id="ARBA00000085"/>
    </source>
</evidence>
<dbReference type="InterPro" id="IPR004105">
    <property type="entry name" value="CheA-like_dim"/>
</dbReference>
<evidence type="ECO:0000256" key="7">
    <source>
        <dbReference type="ARBA" id="ARBA00023012"/>
    </source>
</evidence>
<dbReference type="SMART" id="SM01231">
    <property type="entry name" value="H-kinase_dim"/>
    <property type="match status" value="1"/>
</dbReference>
<evidence type="ECO:0000259" key="13">
    <source>
        <dbReference type="PROSITE" id="PS50110"/>
    </source>
</evidence>
<keyword evidence="6" id="KW-0418">Kinase</keyword>
<dbReference type="InterPro" id="IPR008207">
    <property type="entry name" value="Sig_transdc_His_kin_Hpt_dom"/>
</dbReference>
<keyword evidence="5 16" id="KW-0808">Transferase</keyword>
<dbReference type="Pfam" id="PF02895">
    <property type="entry name" value="H-kinase_dim"/>
    <property type="match status" value="1"/>
</dbReference>
<dbReference type="PROSITE" id="PS50109">
    <property type="entry name" value="HIS_KIN"/>
    <property type="match status" value="1"/>
</dbReference>
<dbReference type="Gene3D" id="3.30.565.10">
    <property type="entry name" value="Histidine kinase-like ATPase, C-terminal domain"/>
    <property type="match status" value="1"/>
</dbReference>
<dbReference type="Gene3D" id="1.20.120.160">
    <property type="entry name" value="HPT domain"/>
    <property type="match status" value="1"/>
</dbReference>
<dbReference type="Pfam" id="PF01627">
    <property type="entry name" value="Hpt"/>
    <property type="match status" value="1"/>
</dbReference>
<dbReference type="PROSITE" id="PS50110">
    <property type="entry name" value="RESPONSE_REGULATORY"/>
    <property type="match status" value="1"/>
</dbReference>
<dbReference type="GO" id="GO:0000155">
    <property type="term" value="F:phosphorelay sensor kinase activity"/>
    <property type="evidence" value="ECO:0007669"/>
    <property type="project" value="InterPro"/>
</dbReference>
<dbReference type="GO" id="GO:0006935">
    <property type="term" value="P:chemotaxis"/>
    <property type="evidence" value="ECO:0007669"/>
    <property type="project" value="InterPro"/>
</dbReference>
<dbReference type="InterPro" id="IPR036890">
    <property type="entry name" value="HATPase_C_sf"/>
</dbReference>
<dbReference type="OrthoDB" id="9803176at2"/>
<proteinExistence type="predicted"/>
<dbReference type="GO" id="GO:0005737">
    <property type="term" value="C:cytoplasm"/>
    <property type="evidence" value="ECO:0007669"/>
    <property type="project" value="InterPro"/>
</dbReference>
<dbReference type="SUPFAM" id="SSF52172">
    <property type="entry name" value="CheY-like"/>
    <property type="match status" value="1"/>
</dbReference>
<dbReference type="SUPFAM" id="SSF47226">
    <property type="entry name" value="Histidine-containing phosphotransfer domain, HPT domain"/>
    <property type="match status" value="1"/>
</dbReference>
<feature type="domain" description="HPt" evidence="15">
    <location>
        <begin position="1"/>
        <end position="100"/>
    </location>
</feature>
<dbReference type="Pfam" id="PF00072">
    <property type="entry name" value="Response_reg"/>
    <property type="match status" value="1"/>
</dbReference>
<keyword evidence="17" id="KW-1185">Reference proteome</keyword>
<dbReference type="SMART" id="SM00260">
    <property type="entry name" value="CheW"/>
    <property type="match status" value="1"/>
</dbReference>
<comment type="function">
    <text evidence="8">Involved in the transmission of sensory signals from the chemoreceptors to the flagellar motors. CheA is autophosphorylated; it can transfer its phosphate group to either CheB or CheY.</text>
</comment>
<feature type="compositionally biased region" description="Polar residues" evidence="11">
    <location>
        <begin position="128"/>
        <end position="142"/>
    </location>
</feature>
<dbReference type="SMART" id="SM00448">
    <property type="entry name" value="REC"/>
    <property type="match status" value="1"/>
</dbReference>
<keyword evidence="7" id="KW-0902">Two-component regulatory system</keyword>
<dbReference type="InterPro" id="IPR051315">
    <property type="entry name" value="Bact_Chemotaxis_CheA"/>
</dbReference>
<dbReference type="InterPro" id="IPR005467">
    <property type="entry name" value="His_kinase_dom"/>
</dbReference>
<dbReference type="CDD" id="cd00088">
    <property type="entry name" value="HPT"/>
    <property type="match status" value="1"/>
</dbReference>
<dbReference type="FunFam" id="3.30.565.10:FF:000016">
    <property type="entry name" value="Chemotaxis protein CheA, putative"/>
    <property type="match status" value="1"/>
</dbReference>
<dbReference type="RefSeq" id="WP_096354231.1">
    <property type="nucleotide sequence ID" value="NZ_AP014946.1"/>
</dbReference>
<dbReference type="Gene3D" id="1.10.287.560">
    <property type="entry name" value="Histidine kinase CheA-like, homodimeric domain"/>
    <property type="match status" value="1"/>
</dbReference>
<reference evidence="16 17" key="1">
    <citation type="submission" date="2015-08" db="EMBL/GenBank/DDBJ databases">
        <title>Investigation of the bacterial diversity of lava forest soil.</title>
        <authorList>
            <person name="Lee J.S."/>
        </authorList>
    </citation>
    <scope>NUCLEOTIDE SEQUENCE [LARGE SCALE GENOMIC DNA]</scope>
    <source>
        <strain evidence="16 17">GJW-30</strain>
    </source>
</reference>
<evidence type="ECO:0000256" key="10">
    <source>
        <dbReference type="PROSITE-ProRule" id="PRU00169"/>
    </source>
</evidence>
<dbReference type="PANTHER" id="PTHR43395:SF1">
    <property type="entry name" value="CHEMOTAXIS PROTEIN CHEA"/>
    <property type="match status" value="1"/>
</dbReference>
<sequence length="828" mass="89098">MEDLLHEFLIETNESLDTVDRQLVRLESEPTNADVLANIFRLVHTIKGTCGFIGLPRLEKLAHAAETLMSRFRSGAAVTPEAVSLILHAVDKIKEILAALEAEQREPEGSDGSLIERLEKMAAGQTVPPRQTVESMPLPSETQSREAASRDNAAELNDASTRSTLRVNVETLERLMTITSELVLTRNQLLEVSRQGNEADIKNSLQRLSLVTSELQDGVMQTRMQPIGNAWQKLPRIVRDLATELGKEIELQMFGGETELDRQVLELIRDPLTHLVRNAADHGLERTAERVSKGKLARGLIRISARHEGGHILIELADDGRGLNTERILAKAIAIELVTPSAAQRMTENQIHDLIFTAGFSTRSGATNISGRGIGLDVVRTNVDQIGGSVEVKSVPGAGVCFTLKIPLTLAIVQALIVGAGGQRYAIPELAVIELLRARSGVKKGIDKITGQPLIRLRGKLLPFVHLSALASEPENPAEIDKGYVVVVQTGGRRFGIVVDNVFQAEEIVVKPLASLLRATRAFSGNTIMGDGSVILIVDPSGLSEVLSLGSAAVAYADDIIPTAEAPPFTALLLFRAGGAGQKAVPLASITRIEEVDNAKIEPADGRELFRFNERLIPVVRYPGSEQKRADKYPVLVFSEGNRAVALVVDEILDVVNEPLAVEILGEKPGVIGTAMVRGRATEIVDVAGFLPAGLRPAAVSPSDLRVLLVDDAPFFRNMLPPVLEVAGFRVVSAASVSEAQAALEATSFDVIVSDLEMPGTDGFAFAQALRDNPRYSAIPLIALSSHATPALLDQIHEAGFASFVPKFDRPGLIAAIRSVATNLHKAA</sequence>
<dbReference type="CDD" id="cd00731">
    <property type="entry name" value="CheA_reg"/>
    <property type="match status" value="1"/>
</dbReference>
<gene>
    <name evidence="16" type="primary">cheA</name>
    <name evidence="16" type="ORF">GJW-30_1_01719</name>
</gene>
<dbReference type="EMBL" id="AP014946">
    <property type="protein sequence ID" value="BAT59188.1"/>
    <property type="molecule type" value="Genomic_DNA"/>
</dbReference>
<evidence type="ECO:0000256" key="11">
    <source>
        <dbReference type="SAM" id="MobiDB-lite"/>
    </source>
</evidence>
<evidence type="ECO:0000259" key="12">
    <source>
        <dbReference type="PROSITE" id="PS50109"/>
    </source>
</evidence>
<dbReference type="InterPro" id="IPR036097">
    <property type="entry name" value="HisK_dim/P_sf"/>
</dbReference>
<dbReference type="Gene3D" id="2.30.30.40">
    <property type="entry name" value="SH3 Domains"/>
    <property type="match status" value="1"/>
</dbReference>
<dbReference type="InterPro" id="IPR004358">
    <property type="entry name" value="Sig_transdc_His_kin-like_C"/>
</dbReference>
<evidence type="ECO:0000256" key="3">
    <source>
        <dbReference type="ARBA" id="ARBA00021495"/>
    </source>
</evidence>
<dbReference type="PANTHER" id="PTHR43395">
    <property type="entry name" value="SENSOR HISTIDINE KINASE CHEA"/>
    <property type="match status" value="1"/>
</dbReference>
<comment type="catalytic activity">
    <reaction evidence="1">
        <text>ATP + protein L-histidine = ADP + protein N-phospho-L-histidine.</text>
        <dbReference type="EC" id="2.7.13.3"/>
    </reaction>
</comment>
<dbReference type="InterPro" id="IPR001789">
    <property type="entry name" value="Sig_transdc_resp-reg_receiver"/>
</dbReference>
<feature type="compositionally biased region" description="Basic and acidic residues" evidence="11">
    <location>
        <begin position="143"/>
        <end position="153"/>
    </location>
</feature>
<dbReference type="Pfam" id="PF02518">
    <property type="entry name" value="HATPase_c"/>
    <property type="match status" value="1"/>
</dbReference>
<evidence type="ECO:0000256" key="2">
    <source>
        <dbReference type="ARBA" id="ARBA00012438"/>
    </source>
</evidence>
<evidence type="ECO:0000313" key="17">
    <source>
        <dbReference type="Proteomes" id="UP000236884"/>
    </source>
</evidence>
<feature type="domain" description="CheW-like" evidence="14">
    <location>
        <begin position="412"/>
        <end position="549"/>
    </location>
</feature>
<keyword evidence="4 10" id="KW-0597">Phosphoprotein</keyword>
<dbReference type="InterPro" id="IPR002545">
    <property type="entry name" value="CheW-lke_dom"/>
</dbReference>
<protein>
    <recommendedName>
        <fullName evidence="3">Chemotaxis protein CheA</fullName>
        <ecNumber evidence="2">2.7.13.3</ecNumber>
    </recommendedName>
</protein>
<dbReference type="PRINTS" id="PR00344">
    <property type="entry name" value="BCTRLSENSOR"/>
</dbReference>
<name>A0A0S3PTI9_9BRAD</name>
<dbReference type="EC" id="2.7.13.3" evidence="2"/>
<feature type="modified residue" description="Phosphohistidine" evidence="9">
    <location>
        <position position="44"/>
    </location>
</feature>
<dbReference type="SUPFAM" id="SSF50341">
    <property type="entry name" value="CheW-like"/>
    <property type="match status" value="2"/>
</dbReference>
<dbReference type="SUPFAM" id="SSF47384">
    <property type="entry name" value="Homodimeric domain of signal transducing histidine kinase"/>
    <property type="match status" value="1"/>
</dbReference>
<feature type="domain" description="Response regulatory" evidence="13">
    <location>
        <begin position="706"/>
        <end position="822"/>
    </location>
</feature>
<dbReference type="AlphaFoldDB" id="A0A0S3PTI9"/>
<feature type="region of interest" description="Disordered" evidence="11">
    <location>
        <begin position="123"/>
        <end position="159"/>
    </location>
</feature>
<feature type="modified residue" description="4-aspartylphosphate" evidence="10">
    <location>
        <position position="755"/>
    </location>
</feature>
<organism evidence="16 17">
    <name type="scientific">Variibacter gotjawalensis</name>
    <dbReference type="NCBI Taxonomy" id="1333996"/>
    <lineage>
        <taxon>Bacteria</taxon>
        <taxon>Pseudomonadati</taxon>
        <taxon>Pseudomonadota</taxon>
        <taxon>Alphaproteobacteria</taxon>
        <taxon>Hyphomicrobiales</taxon>
        <taxon>Nitrobacteraceae</taxon>
        <taxon>Variibacter</taxon>
    </lineage>
</organism>
<feature type="domain" description="Histidine kinase" evidence="12">
    <location>
        <begin position="166"/>
        <end position="410"/>
    </location>
</feature>
<dbReference type="CDD" id="cd16916">
    <property type="entry name" value="HATPase_CheA-like"/>
    <property type="match status" value="1"/>
</dbReference>
<accession>A0A0S3PTI9</accession>
<evidence type="ECO:0000256" key="6">
    <source>
        <dbReference type="ARBA" id="ARBA00022777"/>
    </source>
</evidence>
<dbReference type="SMART" id="SM00073">
    <property type="entry name" value="HPT"/>
    <property type="match status" value="1"/>
</dbReference>
<evidence type="ECO:0000256" key="9">
    <source>
        <dbReference type="PROSITE-ProRule" id="PRU00110"/>
    </source>
</evidence>
<dbReference type="Proteomes" id="UP000236884">
    <property type="component" value="Chromosome"/>
</dbReference>
<dbReference type="SUPFAM" id="SSF55874">
    <property type="entry name" value="ATPase domain of HSP90 chaperone/DNA topoisomerase II/histidine kinase"/>
    <property type="match status" value="1"/>
</dbReference>
<dbReference type="InterPro" id="IPR037006">
    <property type="entry name" value="CheA-like_homodim_sf"/>
</dbReference>
<evidence type="ECO:0000259" key="15">
    <source>
        <dbReference type="PROSITE" id="PS50894"/>
    </source>
</evidence>
<dbReference type="InterPro" id="IPR036641">
    <property type="entry name" value="HPT_dom_sf"/>
</dbReference>
<evidence type="ECO:0000313" key="16">
    <source>
        <dbReference type="EMBL" id="BAT59188.1"/>
    </source>
</evidence>
<dbReference type="Pfam" id="PF01584">
    <property type="entry name" value="CheW"/>
    <property type="match status" value="2"/>
</dbReference>
<dbReference type="PROSITE" id="PS50894">
    <property type="entry name" value="HPT"/>
    <property type="match status" value="1"/>
</dbReference>